<dbReference type="EMBL" id="CYGY02000093">
    <property type="protein sequence ID" value="SIT50717.1"/>
    <property type="molecule type" value="Genomic_DNA"/>
</dbReference>
<organism evidence="2 3">
    <name type="scientific">Paraburkholderia piptadeniae</name>
    <dbReference type="NCBI Taxonomy" id="1701573"/>
    <lineage>
        <taxon>Bacteria</taxon>
        <taxon>Pseudomonadati</taxon>
        <taxon>Pseudomonadota</taxon>
        <taxon>Betaproteobacteria</taxon>
        <taxon>Burkholderiales</taxon>
        <taxon>Burkholderiaceae</taxon>
        <taxon>Paraburkholderia</taxon>
    </lineage>
</organism>
<keyword evidence="3" id="KW-1185">Reference proteome</keyword>
<sequence>MRPTIPRTRTDRHFAGVPLTISVYFAAERHAAAFHLETAPQRTSNPLQGVSADQATAPF</sequence>
<evidence type="ECO:0000313" key="2">
    <source>
        <dbReference type="EMBL" id="SIT50717.1"/>
    </source>
</evidence>
<name>A0A1N7STA6_9BURK</name>
<evidence type="ECO:0000313" key="3">
    <source>
        <dbReference type="Proteomes" id="UP000195569"/>
    </source>
</evidence>
<protein>
    <submittedName>
        <fullName evidence="2">Uncharacterized protein</fullName>
    </submittedName>
</protein>
<feature type="region of interest" description="Disordered" evidence="1">
    <location>
        <begin position="37"/>
        <end position="59"/>
    </location>
</feature>
<feature type="compositionally biased region" description="Polar residues" evidence="1">
    <location>
        <begin position="40"/>
        <end position="59"/>
    </location>
</feature>
<accession>A0A1N7STA6</accession>
<evidence type="ECO:0000256" key="1">
    <source>
        <dbReference type="SAM" id="MobiDB-lite"/>
    </source>
</evidence>
<gene>
    <name evidence="2" type="ORF">BN2476_930015</name>
</gene>
<comment type="caution">
    <text evidence="2">The sequence shown here is derived from an EMBL/GenBank/DDBJ whole genome shotgun (WGS) entry which is preliminary data.</text>
</comment>
<proteinExistence type="predicted"/>
<dbReference type="AlphaFoldDB" id="A0A1N7STA6"/>
<dbReference type="Proteomes" id="UP000195569">
    <property type="component" value="Unassembled WGS sequence"/>
</dbReference>
<reference evidence="2" key="1">
    <citation type="submission" date="2016-12" db="EMBL/GenBank/DDBJ databases">
        <authorList>
            <person name="Moulin L."/>
        </authorList>
    </citation>
    <scope>NUCLEOTIDE SEQUENCE [LARGE SCALE GENOMIC DNA]</scope>
    <source>
        <strain evidence="2">STM 7183</strain>
    </source>
</reference>